<proteinExistence type="predicted"/>
<accession>A0A0R2BPD1</accession>
<evidence type="ECO:0008006" key="3">
    <source>
        <dbReference type="Google" id="ProtNLM"/>
    </source>
</evidence>
<reference evidence="1 2" key="1">
    <citation type="journal article" date="2015" name="Genome Announc.">
        <title>Expanding the biotechnology potential of lactobacilli through comparative genomics of 213 strains and associated genera.</title>
        <authorList>
            <person name="Sun Z."/>
            <person name="Harris H.M."/>
            <person name="McCann A."/>
            <person name="Guo C."/>
            <person name="Argimon S."/>
            <person name="Zhang W."/>
            <person name="Yang X."/>
            <person name="Jeffery I.B."/>
            <person name="Cooney J.C."/>
            <person name="Kagawa T.F."/>
            <person name="Liu W."/>
            <person name="Song Y."/>
            <person name="Salvetti E."/>
            <person name="Wrobel A."/>
            <person name="Rasinkangas P."/>
            <person name="Parkhill J."/>
            <person name="Rea M.C."/>
            <person name="O'Sullivan O."/>
            <person name="Ritari J."/>
            <person name="Douillard F.P."/>
            <person name="Paul Ross R."/>
            <person name="Yang R."/>
            <person name="Briner A.E."/>
            <person name="Felis G.E."/>
            <person name="de Vos W.M."/>
            <person name="Barrangou R."/>
            <person name="Klaenhammer T.R."/>
            <person name="Caufield P.W."/>
            <person name="Cui Y."/>
            <person name="Zhang H."/>
            <person name="O'Toole P.W."/>
        </authorList>
    </citation>
    <scope>NUCLEOTIDE SEQUENCE [LARGE SCALE GENOMIC DNA]</scope>
    <source>
        <strain evidence="1 2">DSM 20605</strain>
    </source>
</reference>
<gene>
    <name evidence="1" type="ORF">FD21_GL000793</name>
</gene>
<dbReference type="eggNOG" id="COG3039">
    <property type="taxonomic scope" value="Bacteria"/>
</dbReference>
<organism evidence="1 2">
    <name type="scientific">Liquorilactobacillus vini DSM 20605</name>
    <dbReference type="NCBI Taxonomy" id="1133569"/>
    <lineage>
        <taxon>Bacteria</taxon>
        <taxon>Bacillati</taxon>
        <taxon>Bacillota</taxon>
        <taxon>Bacilli</taxon>
        <taxon>Lactobacillales</taxon>
        <taxon>Lactobacillaceae</taxon>
        <taxon>Liquorilactobacillus</taxon>
    </lineage>
</organism>
<protein>
    <recommendedName>
        <fullName evidence="3">Transposase</fullName>
    </recommendedName>
</protein>
<name>A0A0R2BPD1_9LACO</name>
<comment type="caution">
    <text evidence="1">The sequence shown here is derived from an EMBL/GenBank/DDBJ whole genome shotgun (WGS) entry which is preliminary data.</text>
</comment>
<evidence type="ECO:0000313" key="2">
    <source>
        <dbReference type="Proteomes" id="UP000051576"/>
    </source>
</evidence>
<dbReference type="PATRIC" id="fig|1133569.4.peg.860"/>
<evidence type="ECO:0000313" key="1">
    <source>
        <dbReference type="EMBL" id="KRM81391.1"/>
    </source>
</evidence>
<dbReference type="STRING" id="1133569.FD21_GL000793"/>
<dbReference type="EMBL" id="AYYX01000208">
    <property type="protein sequence ID" value="KRM81391.1"/>
    <property type="molecule type" value="Genomic_DNA"/>
</dbReference>
<dbReference type="AlphaFoldDB" id="A0A0R2BPD1"/>
<dbReference type="Proteomes" id="UP000051576">
    <property type="component" value="Unassembled WGS sequence"/>
</dbReference>
<keyword evidence="2" id="KW-1185">Reference proteome</keyword>
<sequence length="113" mass="13505">MRTIIGDWAKQQLNHSLDDDQTIIVDATVVPVNIRFPQDYSLLSQARTTLEKFITELAHQLNTKIPRTYKREAHKVYVRFTKKPRRSAKETRNQVKAQLQYVRRDLRYVHELR</sequence>